<reference evidence="2 3" key="1">
    <citation type="journal article" date="2021" name="Sci. Rep.">
        <title>The distribution of antibiotic resistance genes in chicken gut microbiota commensals.</title>
        <authorList>
            <person name="Juricova H."/>
            <person name="Matiasovicova J."/>
            <person name="Kubasova T."/>
            <person name="Cejkova D."/>
            <person name="Rychlik I."/>
        </authorList>
    </citation>
    <scope>NUCLEOTIDE SEQUENCE [LARGE SCALE GENOMIC DNA]</scope>
    <source>
        <strain evidence="2 3">An829</strain>
    </source>
</reference>
<evidence type="ECO:0008006" key="4">
    <source>
        <dbReference type="Google" id="ProtNLM"/>
    </source>
</evidence>
<sequence length="224" mass="23653">MNNAKTLAVIRVFTSDDPAVLEKHGKIIERLYGIPTRTYCIPDQPEGIPDEATAAKCVDRIVAKCLEAERDGADAVLVSCAIDPGVAEARKFCRIPVFGAGSCAAAMALTMGRRVGVLSLIAGDVPSEPKRILGDRLVAAVGIEGVRDTRDLLTDWGKAGAKKCVEALAKDCDVIMFSCTGFSTMGIAHWFDDLPVPIVDAIEAGGAAAARYFAVSSVKGPLKF</sequence>
<dbReference type="Pfam" id="PF01177">
    <property type="entry name" value="Asp_Glu_race"/>
    <property type="match status" value="1"/>
</dbReference>
<dbReference type="Proteomes" id="UP000715095">
    <property type="component" value="Unassembled WGS sequence"/>
</dbReference>
<accession>A0ABS2DQM3</accession>
<name>A0ABS2DQM3_9BURK</name>
<comment type="caution">
    <text evidence="2">The sequence shown here is derived from an EMBL/GenBank/DDBJ whole genome shotgun (WGS) entry which is preliminary data.</text>
</comment>
<proteinExistence type="inferred from homology"/>
<dbReference type="InterPro" id="IPR015942">
    <property type="entry name" value="Asp/Glu/hydantoin_racemase"/>
</dbReference>
<comment type="similarity">
    <text evidence="1">Belongs to the HyuE racemase family.</text>
</comment>
<dbReference type="RefSeq" id="WP_205102111.1">
    <property type="nucleotide sequence ID" value="NZ_JACJJC010000004.1"/>
</dbReference>
<organism evidence="2 3">
    <name type="scientific">Sutterella massiliensis</name>
    <dbReference type="NCBI Taxonomy" id="1816689"/>
    <lineage>
        <taxon>Bacteria</taxon>
        <taxon>Pseudomonadati</taxon>
        <taxon>Pseudomonadota</taxon>
        <taxon>Betaproteobacteria</taxon>
        <taxon>Burkholderiales</taxon>
        <taxon>Sutterellaceae</taxon>
        <taxon>Sutterella</taxon>
    </lineage>
</organism>
<dbReference type="EMBL" id="JACJJC010000004">
    <property type="protein sequence ID" value="MBM6703641.1"/>
    <property type="molecule type" value="Genomic_DNA"/>
</dbReference>
<protein>
    <recommendedName>
        <fullName evidence="4">Hydantoin racemase</fullName>
    </recommendedName>
</protein>
<evidence type="ECO:0000313" key="3">
    <source>
        <dbReference type="Proteomes" id="UP000715095"/>
    </source>
</evidence>
<gene>
    <name evidence="2" type="ORF">H6A60_03950</name>
</gene>
<evidence type="ECO:0000256" key="1">
    <source>
        <dbReference type="ARBA" id="ARBA00038414"/>
    </source>
</evidence>
<evidence type="ECO:0000313" key="2">
    <source>
        <dbReference type="EMBL" id="MBM6703641.1"/>
    </source>
</evidence>
<keyword evidence="3" id="KW-1185">Reference proteome</keyword>
<dbReference type="Gene3D" id="3.40.50.12500">
    <property type="match status" value="1"/>
</dbReference>
<dbReference type="InterPro" id="IPR053714">
    <property type="entry name" value="Iso_Racemase_Enz_sf"/>
</dbReference>